<dbReference type="Pfam" id="PF17919">
    <property type="entry name" value="RT_RNaseH_2"/>
    <property type="match status" value="1"/>
</dbReference>
<evidence type="ECO:0000256" key="7">
    <source>
        <dbReference type="ARBA" id="ARBA00022605"/>
    </source>
</evidence>
<dbReference type="PANTHER" id="PTHR42690">
    <property type="entry name" value="THREONINE SYNTHASE FAMILY MEMBER"/>
    <property type="match status" value="1"/>
</dbReference>
<evidence type="ECO:0000256" key="2">
    <source>
        <dbReference type="ARBA" id="ARBA00004979"/>
    </source>
</evidence>
<organism evidence="15 16">
    <name type="scientific">Petrolisthes manimaculis</name>
    <dbReference type="NCBI Taxonomy" id="1843537"/>
    <lineage>
        <taxon>Eukaryota</taxon>
        <taxon>Metazoa</taxon>
        <taxon>Ecdysozoa</taxon>
        <taxon>Arthropoda</taxon>
        <taxon>Crustacea</taxon>
        <taxon>Multicrustacea</taxon>
        <taxon>Malacostraca</taxon>
        <taxon>Eumalacostraca</taxon>
        <taxon>Eucarida</taxon>
        <taxon>Decapoda</taxon>
        <taxon>Pleocyemata</taxon>
        <taxon>Anomura</taxon>
        <taxon>Galatheoidea</taxon>
        <taxon>Porcellanidae</taxon>
        <taxon>Petrolisthes</taxon>
    </lineage>
</organism>
<evidence type="ECO:0000256" key="10">
    <source>
        <dbReference type="ARBA" id="ARBA00049406"/>
    </source>
</evidence>
<gene>
    <name evidence="15" type="ORF">Pmani_012664</name>
</gene>
<dbReference type="InterPro" id="IPR000634">
    <property type="entry name" value="Ser/Thr_deHydtase_PyrdxlP-BS"/>
</dbReference>
<dbReference type="InterPro" id="IPR043128">
    <property type="entry name" value="Rev_trsase/Diguanyl_cyclase"/>
</dbReference>
<evidence type="ECO:0000259" key="13">
    <source>
        <dbReference type="Pfam" id="PF00291"/>
    </source>
</evidence>
<evidence type="ECO:0000313" key="16">
    <source>
        <dbReference type="Proteomes" id="UP001292094"/>
    </source>
</evidence>
<dbReference type="AlphaFoldDB" id="A0AAE1PWJ2"/>
<dbReference type="InterPro" id="IPR036052">
    <property type="entry name" value="TrpB-like_PALP_sf"/>
</dbReference>
<dbReference type="Pfam" id="PF00291">
    <property type="entry name" value="PALP"/>
    <property type="match status" value="1"/>
</dbReference>
<dbReference type="GO" id="GO:0030170">
    <property type="term" value="F:pyridoxal phosphate binding"/>
    <property type="evidence" value="ECO:0007669"/>
    <property type="project" value="InterPro"/>
</dbReference>
<dbReference type="Gene3D" id="3.40.50.1100">
    <property type="match status" value="2"/>
</dbReference>
<dbReference type="Pfam" id="PF00078">
    <property type="entry name" value="RVT_1"/>
    <property type="match status" value="1"/>
</dbReference>
<protein>
    <recommendedName>
        <fullName evidence="6">Threonine synthase-like 2</fullName>
        <ecNumber evidence="5">4.2.3.1</ecNumber>
        <ecNumber evidence="4">4.3.1.17</ecNumber>
    </recommendedName>
</protein>
<feature type="domain" description="Reverse transcriptase" evidence="12">
    <location>
        <begin position="104"/>
        <end position="206"/>
    </location>
</feature>
<evidence type="ECO:0000256" key="3">
    <source>
        <dbReference type="ARBA" id="ARBA00005517"/>
    </source>
</evidence>
<dbReference type="FunFam" id="3.30.70.270:FF:000003">
    <property type="entry name" value="Transposon Ty3-G Gag-Pol polyprotein"/>
    <property type="match status" value="1"/>
</dbReference>
<comment type="caution">
    <text evidence="15">The sequence shown here is derived from an EMBL/GenBank/DDBJ whole genome shotgun (WGS) entry which is preliminary data.</text>
</comment>
<dbReference type="PROSITE" id="PS00165">
    <property type="entry name" value="DEHYDRATASE_SER_THR"/>
    <property type="match status" value="1"/>
</dbReference>
<comment type="catalytic activity">
    <reaction evidence="10">
        <text>L-serine = pyruvate + NH4(+)</text>
        <dbReference type="Rhea" id="RHEA:19169"/>
        <dbReference type="ChEBI" id="CHEBI:15361"/>
        <dbReference type="ChEBI" id="CHEBI:28938"/>
        <dbReference type="ChEBI" id="CHEBI:33384"/>
        <dbReference type="EC" id="4.3.1.17"/>
    </reaction>
</comment>
<dbReference type="EC" id="4.2.3.1" evidence="5"/>
<dbReference type="GO" id="GO:0071897">
    <property type="term" value="P:DNA biosynthetic process"/>
    <property type="evidence" value="ECO:0007669"/>
    <property type="project" value="UniProtKB-ARBA"/>
</dbReference>
<dbReference type="Gene3D" id="3.90.1380.10">
    <property type="entry name" value="Threonine synthase, N-terminal domain"/>
    <property type="match status" value="1"/>
</dbReference>
<evidence type="ECO:0000256" key="6">
    <source>
        <dbReference type="ARBA" id="ARBA00021942"/>
    </source>
</evidence>
<dbReference type="Proteomes" id="UP001292094">
    <property type="component" value="Unassembled WGS sequence"/>
</dbReference>
<dbReference type="InterPro" id="IPR000477">
    <property type="entry name" value="RT_dom"/>
</dbReference>
<evidence type="ECO:0000313" key="15">
    <source>
        <dbReference type="EMBL" id="KAK4316155.1"/>
    </source>
</evidence>
<dbReference type="CDD" id="cd01647">
    <property type="entry name" value="RT_LTR"/>
    <property type="match status" value="1"/>
</dbReference>
<accession>A0AAE1PWJ2</accession>
<dbReference type="NCBIfam" id="TIGR00260">
    <property type="entry name" value="thrC"/>
    <property type="match status" value="1"/>
</dbReference>
<comment type="cofactor">
    <cofactor evidence="1 11">
        <name>pyridoxal 5'-phosphate</name>
        <dbReference type="ChEBI" id="CHEBI:597326"/>
    </cofactor>
</comment>
<evidence type="ECO:0000256" key="4">
    <source>
        <dbReference type="ARBA" id="ARBA00012093"/>
    </source>
</evidence>
<keyword evidence="16" id="KW-1185">Reference proteome</keyword>
<evidence type="ECO:0000259" key="12">
    <source>
        <dbReference type="Pfam" id="PF00078"/>
    </source>
</evidence>
<dbReference type="InterPro" id="IPR004450">
    <property type="entry name" value="Thr_synthase-like"/>
</dbReference>
<evidence type="ECO:0000256" key="11">
    <source>
        <dbReference type="PIRSR" id="PIRSR604450-51"/>
    </source>
</evidence>
<keyword evidence="9 11" id="KW-0663">Pyridoxal phosphate</keyword>
<evidence type="ECO:0000256" key="8">
    <source>
        <dbReference type="ARBA" id="ARBA00022697"/>
    </source>
</evidence>
<dbReference type="Gene3D" id="3.30.70.270">
    <property type="match status" value="2"/>
</dbReference>
<dbReference type="EC" id="4.3.1.17" evidence="4"/>
<comment type="pathway">
    <text evidence="2">Amino-acid biosynthesis; L-threonine biosynthesis; L-threonine from L-aspartate: step 5/5.</text>
</comment>
<evidence type="ECO:0000256" key="9">
    <source>
        <dbReference type="ARBA" id="ARBA00022898"/>
    </source>
</evidence>
<dbReference type="FunFam" id="3.40.50.1100:FF:000047">
    <property type="entry name" value="Threonine synthase like 2"/>
    <property type="match status" value="1"/>
</dbReference>
<dbReference type="EMBL" id="JAWZYT010001043">
    <property type="protein sequence ID" value="KAK4316155.1"/>
    <property type="molecule type" value="Genomic_DNA"/>
</dbReference>
<feature type="modified residue" description="N6-(pyridoxal phosphate)lysine" evidence="11">
    <location>
        <position position="423"/>
    </location>
</feature>
<dbReference type="GO" id="GO:0009071">
    <property type="term" value="P:serine family amino acid catabolic process"/>
    <property type="evidence" value="ECO:0007669"/>
    <property type="project" value="TreeGrafter"/>
</dbReference>
<proteinExistence type="inferred from homology"/>
<dbReference type="Gene3D" id="3.10.10.10">
    <property type="entry name" value="HIV Type 1 Reverse Transcriptase, subunit A, domain 1"/>
    <property type="match status" value="1"/>
</dbReference>
<dbReference type="GO" id="GO:0004795">
    <property type="term" value="F:threonine synthase activity"/>
    <property type="evidence" value="ECO:0007669"/>
    <property type="project" value="UniProtKB-EC"/>
</dbReference>
<dbReference type="InterPro" id="IPR001926">
    <property type="entry name" value="TrpB-like_PALP"/>
</dbReference>
<dbReference type="GO" id="GO:0003941">
    <property type="term" value="F:L-serine ammonia-lyase activity"/>
    <property type="evidence" value="ECO:0007669"/>
    <property type="project" value="UniProtKB-EC"/>
</dbReference>
<dbReference type="GO" id="GO:0046360">
    <property type="term" value="P:2-oxobutyrate biosynthetic process"/>
    <property type="evidence" value="ECO:0007669"/>
    <property type="project" value="TreeGrafter"/>
</dbReference>
<feature type="domain" description="Reverse transcriptase/retrotransposon-derived protein RNase H-like" evidence="14">
    <location>
        <begin position="272"/>
        <end position="333"/>
    </location>
</feature>
<dbReference type="InterPro" id="IPR037158">
    <property type="entry name" value="Thr_synth_N_sf"/>
</dbReference>
<evidence type="ECO:0000259" key="14">
    <source>
        <dbReference type="Pfam" id="PF17919"/>
    </source>
</evidence>
<dbReference type="PANTHER" id="PTHR42690:SF1">
    <property type="entry name" value="THREONINE SYNTHASE-LIKE 2"/>
    <property type="match status" value="1"/>
</dbReference>
<reference evidence="15" key="1">
    <citation type="submission" date="2023-11" db="EMBL/GenBank/DDBJ databases">
        <title>Genome assemblies of two species of porcelain crab, Petrolisthes cinctipes and Petrolisthes manimaculis (Anomura: Porcellanidae).</title>
        <authorList>
            <person name="Angst P."/>
        </authorList>
    </citation>
    <scope>NUCLEOTIDE SEQUENCE</scope>
    <source>
        <strain evidence="15">PB745_02</strain>
        <tissue evidence="15">Gill</tissue>
    </source>
</reference>
<sequence length="789" mass="88802">MKYCSSRGLESGLSFRDVLFAAVSCADVTAAVVEEEEEEPEQLPLPSLYRKETWKQVKIGETLTGEQQNEVLAVLEEYNEVWSDVPGRTSLLEHKINLIQEQVVPLEETSKQYTAFQTDRGLFQFVTLPFGLINAPMSFNRLMRKVLDGISGVKHFIDDILVYSRTWEEHVILLRTVMERLQQAGLTAKSSKCQLGVRTVEYLGHIVGGGELWPMQDKVKKITDAPRPLTKKALRSFLGLSGYYRKFIPHYATIASPLTDMVKKNKPNQLQWEEPQQGAFHTLKHSLSSSPVLRLPTMEEDFILRTDASNVGLGAVLLQEVDGVKYPLAYASYAKDGGLYVPEEFPKLTLDELKSMAHTSYPGLVFEMARKFISEQEISSVQLKDLIDNNIKKFTTPEVVEIKQLNGELNIVELFHGPTLAFKDLALSVVGGLLNFYLKENQQNITILVGTSGDTGSSALMSVRGEEHTHIVVLLPHGRCTRTQELQMTTIIDDNVHIYRVEGNSDELDEPIKKCFHDESFVANHNLISINSINWGRVMVQIAHYFYSYFRLCGEVGEVVQLLVPTGAAGNITAGCIAQKMGLPITMVATVNTNDIVARTLSCGDFSVKGEVVKSLAPAMDIQVPYNIERLLYLFTDQDRQQVRCLMEEFERENRVRVPEDVMTSLKQTVVETFVASDDDIKSAMRRVYEENKYVVCPHTAVGAAYHFNQSESVGVPRGVLATAAPDKFPEAVAESEIPVRMDSLQHLETMPTKSMWMRKGEDWYGILRTKIEEITDRRKSKSKEIKKG</sequence>
<dbReference type="SUPFAM" id="SSF53686">
    <property type="entry name" value="Tryptophan synthase beta subunit-like PLP-dependent enzymes"/>
    <property type="match status" value="1"/>
</dbReference>
<name>A0AAE1PWJ2_9EUCA</name>
<evidence type="ECO:0000256" key="1">
    <source>
        <dbReference type="ARBA" id="ARBA00001933"/>
    </source>
</evidence>
<keyword evidence="8" id="KW-0791">Threonine biosynthesis</keyword>
<evidence type="ECO:0000256" key="5">
    <source>
        <dbReference type="ARBA" id="ARBA00013028"/>
    </source>
</evidence>
<dbReference type="SUPFAM" id="SSF56672">
    <property type="entry name" value="DNA/RNA polymerases"/>
    <property type="match status" value="1"/>
</dbReference>
<keyword evidence="7" id="KW-0028">Amino-acid biosynthesis</keyword>
<dbReference type="GO" id="GO:0009088">
    <property type="term" value="P:threonine biosynthetic process"/>
    <property type="evidence" value="ECO:0007669"/>
    <property type="project" value="UniProtKB-KW"/>
</dbReference>
<dbReference type="FunFam" id="3.30.70.270:FF:000026">
    <property type="entry name" value="Transposon Ty3-G Gag-Pol polyprotein"/>
    <property type="match status" value="1"/>
</dbReference>
<dbReference type="InterPro" id="IPR051166">
    <property type="entry name" value="Threonine_Synthase"/>
</dbReference>
<feature type="domain" description="Tryptophan synthase beta chain-like PALP" evidence="13">
    <location>
        <begin position="407"/>
        <end position="628"/>
    </location>
</feature>
<dbReference type="InterPro" id="IPR041577">
    <property type="entry name" value="RT_RNaseH_2"/>
</dbReference>
<comment type="similarity">
    <text evidence="3">Belongs to the threonine synthase family.</text>
</comment>
<dbReference type="InterPro" id="IPR043502">
    <property type="entry name" value="DNA/RNA_pol_sf"/>
</dbReference>